<dbReference type="Gene3D" id="3.40.50.300">
    <property type="entry name" value="P-loop containing nucleotide triphosphate hydrolases"/>
    <property type="match status" value="2"/>
</dbReference>
<dbReference type="HAMAP" id="MF_00983">
    <property type="entry name" value="PriA"/>
    <property type="match status" value="1"/>
</dbReference>
<evidence type="ECO:0000313" key="15">
    <source>
        <dbReference type="Proteomes" id="UP000018872"/>
    </source>
</evidence>
<keyword evidence="4 12" id="KW-0547">Nucleotide-binding</keyword>
<feature type="domain" description="Helicase ATP-binding" evidence="13">
    <location>
        <begin position="297"/>
        <end position="466"/>
    </location>
</feature>
<dbReference type="GO" id="GO:0003677">
    <property type="term" value="F:DNA binding"/>
    <property type="evidence" value="ECO:0007669"/>
    <property type="project" value="UniProtKB-UniRule"/>
</dbReference>
<proteinExistence type="inferred from homology"/>
<evidence type="ECO:0000256" key="7">
    <source>
        <dbReference type="ARBA" id="ARBA00022833"/>
    </source>
</evidence>
<comment type="cofactor">
    <cofactor evidence="12">
        <name>Zn(2+)</name>
        <dbReference type="ChEBI" id="CHEBI:29105"/>
    </cofactor>
    <text evidence="12">Binds 2 zinc ions per subunit.</text>
</comment>
<dbReference type="InterPro" id="IPR027417">
    <property type="entry name" value="P-loop_NTPase"/>
</dbReference>
<dbReference type="SMART" id="SM00490">
    <property type="entry name" value="HELICc"/>
    <property type="match status" value="1"/>
</dbReference>
<dbReference type="InterPro" id="IPR001650">
    <property type="entry name" value="Helicase_C-like"/>
</dbReference>
<evidence type="ECO:0000256" key="12">
    <source>
        <dbReference type="HAMAP-Rule" id="MF_00983"/>
    </source>
</evidence>
<dbReference type="PROSITE" id="PS51192">
    <property type="entry name" value="HELICASE_ATP_BIND_1"/>
    <property type="match status" value="1"/>
</dbReference>
<dbReference type="NCBIfam" id="TIGR00595">
    <property type="entry name" value="priA"/>
    <property type="match status" value="1"/>
</dbReference>
<dbReference type="InterPro" id="IPR041222">
    <property type="entry name" value="PriA_3primeBD"/>
</dbReference>
<keyword evidence="1 12" id="KW-0639">Primosome</keyword>
<reference evidence="14 15" key="1">
    <citation type="submission" date="2013-11" db="EMBL/GenBank/DDBJ databases">
        <title>Single cell genomics of uncultured Tannerella BU063 (oral taxon 286).</title>
        <authorList>
            <person name="Beall C.J."/>
            <person name="Campbell A.G."/>
            <person name="Griffen A.L."/>
            <person name="Podar M."/>
            <person name="Leys E.J."/>
        </authorList>
    </citation>
    <scope>NUCLEOTIDE SEQUENCE [LARGE SCALE GENOMIC DNA]</scope>
    <source>
        <strain evidence="14">Cell 5</strain>
    </source>
</reference>
<comment type="catalytic activity">
    <reaction evidence="11 12">
        <text>ATP + H2O = ADP + phosphate + H(+)</text>
        <dbReference type="Rhea" id="RHEA:13065"/>
        <dbReference type="ChEBI" id="CHEBI:15377"/>
        <dbReference type="ChEBI" id="CHEBI:15378"/>
        <dbReference type="ChEBI" id="CHEBI:30616"/>
        <dbReference type="ChEBI" id="CHEBI:43474"/>
        <dbReference type="ChEBI" id="CHEBI:456216"/>
        <dbReference type="EC" id="5.6.2.4"/>
    </reaction>
</comment>
<evidence type="ECO:0000256" key="5">
    <source>
        <dbReference type="ARBA" id="ARBA00022801"/>
    </source>
</evidence>
<dbReference type="CDD" id="cd17929">
    <property type="entry name" value="DEXHc_priA"/>
    <property type="match status" value="1"/>
</dbReference>
<evidence type="ECO:0000259" key="13">
    <source>
        <dbReference type="PROSITE" id="PS51192"/>
    </source>
</evidence>
<dbReference type="InterPro" id="IPR041236">
    <property type="entry name" value="PriA_C"/>
</dbReference>
<dbReference type="PATRIC" id="fig|1410950.3.peg.1128"/>
<feature type="binding site" evidence="12">
    <location>
        <position position="543"/>
    </location>
    <ligand>
        <name>Zn(2+)</name>
        <dbReference type="ChEBI" id="CHEBI:29105"/>
        <label>2</label>
    </ligand>
</feature>
<comment type="caution">
    <text evidence="14">The sequence shown here is derived from an EMBL/GenBank/DDBJ whole genome shotgun (WGS) entry which is preliminary data.</text>
</comment>
<dbReference type="Proteomes" id="UP000018872">
    <property type="component" value="Unassembled WGS sequence"/>
</dbReference>
<keyword evidence="10 12" id="KW-0413">Isomerase</keyword>
<gene>
    <name evidence="12" type="primary">priA</name>
    <name evidence="14" type="ORF">T229_08200</name>
</gene>
<dbReference type="GO" id="GO:0006269">
    <property type="term" value="P:DNA replication, synthesis of primer"/>
    <property type="evidence" value="ECO:0007669"/>
    <property type="project" value="UniProtKB-KW"/>
</dbReference>
<dbReference type="SMART" id="SM00487">
    <property type="entry name" value="DEXDc"/>
    <property type="match status" value="1"/>
</dbReference>
<evidence type="ECO:0000256" key="2">
    <source>
        <dbReference type="ARBA" id="ARBA00022705"/>
    </source>
</evidence>
<evidence type="ECO:0000313" key="14">
    <source>
        <dbReference type="EMBL" id="ETK04569.1"/>
    </source>
</evidence>
<dbReference type="GO" id="GO:1990077">
    <property type="term" value="C:primosome complex"/>
    <property type="evidence" value="ECO:0007669"/>
    <property type="project" value="UniProtKB-UniRule"/>
</dbReference>
<comment type="subunit">
    <text evidence="12">Component of the replication restart primosome.</text>
</comment>
<dbReference type="InterPro" id="IPR005259">
    <property type="entry name" value="PriA"/>
</dbReference>
<feature type="binding site" evidence="12">
    <location>
        <position position="540"/>
    </location>
    <ligand>
        <name>Zn(2+)</name>
        <dbReference type="ChEBI" id="CHEBI:29105"/>
        <label>2</label>
    </ligand>
</feature>
<dbReference type="GO" id="GO:0006302">
    <property type="term" value="P:double-strand break repair"/>
    <property type="evidence" value="ECO:0007669"/>
    <property type="project" value="InterPro"/>
</dbReference>
<dbReference type="EC" id="5.6.2.4" evidence="12"/>
<evidence type="ECO:0000256" key="3">
    <source>
        <dbReference type="ARBA" id="ARBA00022723"/>
    </source>
</evidence>
<dbReference type="InterPro" id="IPR040498">
    <property type="entry name" value="PriA_CRR"/>
</dbReference>
<feature type="binding site" evidence="12">
    <location>
        <position position="574"/>
    </location>
    <ligand>
        <name>Zn(2+)</name>
        <dbReference type="ChEBI" id="CHEBI:29105"/>
        <label>1</label>
    </ligand>
</feature>
<dbReference type="Gene3D" id="3.40.1440.60">
    <property type="entry name" value="PriA, 3(prime) DNA-binding domain"/>
    <property type="match status" value="1"/>
</dbReference>
<dbReference type="Pfam" id="PF17764">
    <property type="entry name" value="PriA_3primeBD"/>
    <property type="match status" value="1"/>
</dbReference>
<dbReference type="FunFam" id="3.40.1440.60:FF:000001">
    <property type="entry name" value="Primosomal protein N"/>
    <property type="match status" value="1"/>
</dbReference>
<feature type="binding site" evidence="12">
    <location>
        <position position="561"/>
    </location>
    <ligand>
        <name>Zn(2+)</name>
        <dbReference type="ChEBI" id="CHEBI:29105"/>
        <label>2</label>
    </ligand>
</feature>
<dbReference type="InterPro" id="IPR014001">
    <property type="entry name" value="Helicase_ATP-bd"/>
</dbReference>
<dbReference type="AlphaFoldDB" id="W2CBF9"/>
<name>W2CBF9_9BACT</name>
<feature type="binding site" evidence="12">
    <location>
        <position position="571"/>
    </location>
    <ligand>
        <name>Zn(2+)</name>
        <dbReference type="ChEBI" id="CHEBI:29105"/>
        <label>1</label>
    </ligand>
</feature>
<dbReference type="GO" id="GO:0005524">
    <property type="term" value="F:ATP binding"/>
    <property type="evidence" value="ECO:0007669"/>
    <property type="project" value="UniProtKB-UniRule"/>
</dbReference>
<evidence type="ECO:0000256" key="9">
    <source>
        <dbReference type="ARBA" id="ARBA00023125"/>
    </source>
</evidence>
<evidence type="ECO:0000256" key="4">
    <source>
        <dbReference type="ARBA" id="ARBA00022741"/>
    </source>
</evidence>
<accession>W2CBF9</accession>
<keyword evidence="6 12" id="KW-0347">Helicase</keyword>
<keyword evidence="2 12" id="KW-0235">DNA replication</keyword>
<sequence>MLYADVLLPLPMADAYTYLVPDDMVDRVQVGMRVVVPFGARRYYTGIVRDVHHRAPSAGYALKPIFVAPDETPVVRPAQLRFWDWMASYYLCTPGEVYNAAVPAGLRPDSETVVSLSDGYAEGAPLSPKAQAALDALATFPKPPTVAELERRSGMRNLLPTLTTLVAEGAVHVDAEVKAGITPRRETFVRLAADYPDEESLRPLFDTLRRAASQERLLLHFLDAARPFSPDGRQEVSRKELLATSGASAALLTALVRRGVLTLVERTVEPQPLFLDRVTRPARPLTSAQQSAYEAIGASFDTHPVCLLHGAPSSGKTEIFLHLILDTLRAGRQALYLLPEIALTTQMTERLADVLGPRLLVYHSGLTDRERAEVWRRLLRTDSEPAVVVGVRSSLFLPFDRLGLIVVDEEHEPSYKQNDPAPRYHARNAALMLARMHGARALLGSATPSLETYYLARTGRYGLVTLTERYGAAPEPEIVLVDTKEMRRKRRMKYDALLSPQLREAIDSALAEGRQTILFRNRRGYAPVMECRSCGYVPRCAYCDVSLTYHRTQHRLVCHYCGRSQPLPTHCPECGGEEWRALGYGTERVEDEISALYPTVRVGRLDTDAVRTPRAYRRVLSDFEQGYTQLLVGTQMLTKGLDFGRVGVVGVLSADSLMSIPDFRAHERAFQLMMQVSGRAGRRDRRGTVVIQTTHPDDPLLQWVRTFDYVSMATALLAERRRFIYPPYCRLITIILRHRNEDTLRHAAETYAERLRPSFTDGLLGPYAPPVARVRSLYIRQILLKVPLTQPADDVRRLLLAIHHALLPDFAGLRIHYEVD</sequence>
<evidence type="ECO:0000256" key="10">
    <source>
        <dbReference type="ARBA" id="ARBA00023235"/>
    </source>
</evidence>
<dbReference type="PANTHER" id="PTHR30580">
    <property type="entry name" value="PRIMOSOMAL PROTEIN N"/>
    <property type="match status" value="1"/>
</dbReference>
<dbReference type="PANTHER" id="PTHR30580:SF0">
    <property type="entry name" value="PRIMOSOMAL PROTEIN N"/>
    <property type="match status" value="1"/>
</dbReference>
<dbReference type="SUPFAM" id="SSF52540">
    <property type="entry name" value="P-loop containing nucleoside triphosphate hydrolases"/>
    <property type="match status" value="1"/>
</dbReference>
<comment type="catalytic activity">
    <reaction evidence="12">
        <text>Couples ATP hydrolysis with the unwinding of duplex DNA by translocating in the 3'-5' direction.</text>
        <dbReference type="EC" id="5.6.2.4"/>
    </reaction>
</comment>
<keyword evidence="7 12" id="KW-0862">Zinc</keyword>
<dbReference type="GO" id="GO:0043138">
    <property type="term" value="F:3'-5' DNA helicase activity"/>
    <property type="evidence" value="ECO:0007669"/>
    <property type="project" value="UniProtKB-EC"/>
</dbReference>
<keyword evidence="8 12" id="KW-0067">ATP-binding</keyword>
<comment type="similarity">
    <text evidence="12">Belongs to the helicase family. PriA subfamily.</text>
</comment>
<protein>
    <recommendedName>
        <fullName evidence="12">Replication restart protein PriA</fullName>
    </recommendedName>
    <alternativeName>
        <fullName evidence="12">ATP-dependent DNA helicase PriA</fullName>
        <ecNumber evidence="12">5.6.2.4</ecNumber>
    </alternativeName>
    <alternativeName>
        <fullName evidence="12">DNA 3'-5' helicase PriA</fullName>
    </alternativeName>
</protein>
<evidence type="ECO:0000256" key="11">
    <source>
        <dbReference type="ARBA" id="ARBA00048988"/>
    </source>
</evidence>
<dbReference type="GO" id="GO:0006310">
    <property type="term" value="P:DNA recombination"/>
    <property type="evidence" value="ECO:0007669"/>
    <property type="project" value="InterPro"/>
</dbReference>
<dbReference type="GO" id="GO:0008270">
    <property type="term" value="F:zinc ion binding"/>
    <property type="evidence" value="ECO:0007669"/>
    <property type="project" value="UniProtKB-UniRule"/>
</dbReference>
<keyword evidence="9 12" id="KW-0238">DNA-binding</keyword>
<dbReference type="GO" id="GO:0006270">
    <property type="term" value="P:DNA replication initiation"/>
    <property type="evidence" value="ECO:0007669"/>
    <property type="project" value="TreeGrafter"/>
</dbReference>
<keyword evidence="5 12" id="KW-0378">Hydrolase</keyword>
<feature type="binding site" evidence="12">
    <location>
        <position position="531"/>
    </location>
    <ligand>
        <name>Zn(2+)</name>
        <dbReference type="ChEBI" id="CHEBI:29105"/>
        <label>1</label>
    </ligand>
</feature>
<dbReference type="InterPro" id="IPR042115">
    <property type="entry name" value="PriA_3primeBD_sf"/>
</dbReference>
<evidence type="ECO:0000256" key="8">
    <source>
        <dbReference type="ARBA" id="ARBA00022840"/>
    </source>
</evidence>
<comment type="function">
    <text evidence="12">Initiates the restart of stalled replication forks, which reloads the replicative helicase on sites other than the origin of replication. Recognizes and binds to abandoned replication forks and remodels them to uncover a helicase loading site. Promotes assembly of the primosome at these replication forks.</text>
</comment>
<feature type="binding site" evidence="12">
    <location>
        <position position="534"/>
    </location>
    <ligand>
        <name>Zn(2+)</name>
        <dbReference type="ChEBI" id="CHEBI:29105"/>
        <label>1</label>
    </ligand>
</feature>
<dbReference type="EMBL" id="AYYC01000637">
    <property type="protein sequence ID" value="ETK04569.1"/>
    <property type="molecule type" value="Genomic_DNA"/>
</dbReference>
<evidence type="ECO:0000256" key="1">
    <source>
        <dbReference type="ARBA" id="ARBA00022515"/>
    </source>
</evidence>
<evidence type="ECO:0000256" key="6">
    <source>
        <dbReference type="ARBA" id="ARBA00022806"/>
    </source>
</evidence>
<organism evidence="14 15">
    <name type="scientific">Tannerella sp. oral taxon BU063 isolate Cell 5</name>
    <dbReference type="NCBI Taxonomy" id="1410950"/>
    <lineage>
        <taxon>Bacteria</taxon>
        <taxon>Pseudomonadati</taxon>
        <taxon>Bacteroidota</taxon>
        <taxon>Bacteroidia</taxon>
        <taxon>Bacteroidales</taxon>
        <taxon>Tannerellaceae</taxon>
        <taxon>Tannerella</taxon>
    </lineage>
</organism>
<dbReference type="Pfam" id="PF18319">
    <property type="entry name" value="Zn_ribbon_PriA"/>
    <property type="match status" value="1"/>
</dbReference>
<dbReference type="Pfam" id="PF00270">
    <property type="entry name" value="DEAD"/>
    <property type="match status" value="1"/>
</dbReference>
<dbReference type="Pfam" id="PF18074">
    <property type="entry name" value="PriA_C"/>
    <property type="match status" value="1"/>
</dbReference>
<dbReference type="FunFam" id="3.40.50.300:FF:000489">
    <property type="entry name" value="Primosome assembly protein PriA"/>
    <property type="match status" value="1"/>
</dbReference>
<dbReference type="InterPro" id="IPR011545">
    <property type="entry name" value="DEAD/DEAH_box_helicase_dom"/>
</dbReference>
<feature type="binding site" evidence="12">
    <location>
        <position position="558"/>
    </location>
    <ligand>
        <name>Zn(2+)</name>
        <dbReference type="ChEBI" id="CHEBI:29105"/>
        <label>2</label>
    </ligand>
</feature>
<dbReference type="GO" id="GO:0016887">
    <property type="term" value="F:ATP hydrolysis activity"/>
    <property type="evidence" value="ECO:0007669"/>
    <property type="project" value="RHEA"/>
</dbReference>
<keyword evidence="3 12" id="KW-0479">Metal-binding</keyword>